<protein>
    <recommendedName>
        <fullName evidence="3">CCHC-type domain-containing protein</fullName>
    </recommendedName>
</protein>
<evidence type="ECO:0000256" key="2">
    <source>
        <dbReference type="SAM" id="MobiDB-lite"/>
    </source>
</evidence>
<dbReference type="GO" id="GO:0003676">
    <property type="term" value="F:nucleic acid binding"/>
    <property type="evidence" value="ECO:0007669"/>
    <property type="project" value="InterPro"/>
</dbReference>
<dbReference type="InterPro" id="IPR036397">
    <property type="entry name" value="RNaseH_sf"/>
</dbReference>
<dbReference type="InterPro" id="IPR043502">
    <property type="entry name" value="DNA/RNA_pol_sf"/>
</dbReference>
<accession>A0AAW2HK60</accession>
<dbReference type="SUPFAM" id="SSF56672">
    <property type="entry name" value="DNA/RNA polymerases"/>
    <property type="match status" value="1"/>
</dbReference>
<dbReference type="SUPFAM" id="SSF53098">
    <property type="entry name" value="Ribonuclease H-like"/>
    <property type="match status" value="1"/>
</dbReference>
<dbReference type="AlphaFoldDB" id="A0AAW2HK60"/>
<keyword evidence="1" id="KW-0863">Zinc-finger</keyword>
<evidence type="ECO:0000259" key="3">
    <source>
        <dbReference type="PROSITE" id="PS50158"/>
    </source>
</evidence>
<organism evidence="4">
    <name type="scientific">Menopon gallinae</name>
    <name type="common">poultry shaft louse</name>
    <dbReference type="NCBI Taxonomy" id="328185"/>
    <lineage>
        <taxon>Eukaryota</taxon>
        <taxon>Metazoa</taxon>
        <taxon>Ecdysozoa</taxon>
        <taxon>Arthropoda</taxon>
        <taxon>Hexapoda</taxon>
        <taxon>Insecta</taxon>
        <taxon>Pterygota</taxon>
        <taxon>Neoptera</taxon>
        <taxon>Paraneoptera</taxon>
        <taxon>Psocodea</taxon>
        <taxon>Troctomorpha</taxon>
        <taxon>Phthiraptera</taxon>
        <taxon>Amblycera</taxon>
        <taxon>Menoponidae</taxon>
        <taxon>Menopon</taxon>
    </lineage>
</organism>
<feature type="compositionally biased region" description="Acidic residues" evidence="2">
    <location>
        <begin position="74"/>
        <end position="87"/>
    </location>
</feature>
<name>A0AAW2HK60_9NEOP</name>
<dbReference type="PROSITE" id="PS50158">
    <property type="entry name" value="ZF_CCHC"/>
    <property type="match status" value="1"/>
</dbReference>
<reference evidence="4" key="1">
    <citation type="journal article" date="2024" name="Gigascience">
        <title>Chromosome-level genome of the poultry shaft louse Menopon gallinae provides insight into the host-switching and adaptive evolution of parasitic lice.</title>
        <authorList>
            <person name="Xu Y."/>
            <person name="Ma L."/>
            <person name="Liu S."/>
            <person name="Liang Y."/>
            <person name="Liu Q."/>
            <person name="He Z."/>
            <person name="Tian L."/>
            <person name="Duan Y."/>
            <person name="Cai W."/>
            <person name="Li H."/>
            <person name="Song F."/>
        </authorList>
    </citation>
    <scope>NUCLEOTIDE SEQUENCE</scope>
    <source>
        <strain evidence="4">Cailab_2023a</strain>
    </source>
</reference>
<dbReference type="InterPro" id="IPR012337">
    <property type="entry name" value="RNaseH-like_sf"/>
</dbReference>
<dbReference type="Gene3D" id="3.30.420.10">
    <property type="entry name" value="Ribonuclease H-like superfamily/Ribonuclease H"/>
    <property type="match status" value="1"/>
</dbReference>
<comment type="caution">
    <text evidence="4">The sequence shown here is derived from an EMBL/GenBank/DDBJ whole genome shotgun (WGS) entry which is preliminary data.</text>
</comment>
<dbReference type="PANTHER" id="PTHR47331:SF1">
    <property type="entry name" value="GAG-LIKE PROTEIN"/>
    <property type="match status" value="1"/>
</dbReference>
<feature type="region of interest" description="Disordered" evidence="2">
    <location>
        <begin position="69"/>
        <end position="92"/>
    </location>
</feature>
<keyword evidence="1" id="KW-0862">Zinc</keyword>
<gene>
    <name evidence="4" type="ORF">PYX00_007582</name>
</gene>
<evidence type="ECO:0000313" key="4">
    <source>
        <dbReference type="EMBL" id="KAL0270043.1"/>
    </source>
</evidence>
<dbReference type="PANTHER" id="PTHR47331">
    <property type="entry name" value="PHD-TYPE DOMAIN-CONTAINING PROTEIN"/>
    <property type="match status" value="1"/>
</dbReference>
<dbReference type="GO" id="GO:0042575">
    <property type="term" value="C:DNA polymerase complex"/>
    <property type="evidence" value="ECO:0007669"/>
    <property type="project" value="UniProtKB-ARBA"/>
</dbReference>
<sequence>MYDVGDFVLIKKDHPATGDSRKLLPKHQGPFVVEKCLPNDRYVLDSIPGADIKAKTKLVYSSDRMKKWCSPMDESSDEEDDPDDGAEDDTRGSEAEWTCSICSKKHNSILHEAFENAKDSASSGDRFPTENVSGLTTANYAVANKTAMQAMLSTVAVDTADNEGKWHKCRALLDSVSHADFITEQLAKKLRLKEKRVEVSVVGMGQQTLQSKGSVQMTIKSRLGDYKIDTQAFIKTKFGWVIGGGWNAGSNVAKRYHSNLASIEDLGMQLNKFWEMENVESVAEFNPEERYCLELFNKTTKRDREGRFIVELPVKGEKLDLLGKNRENAFKRFLSLERRLQNAPNLKEDYVNFMREYSQLGHMKEIDESHNSNSLAQAYYIPHNCVINEKSTTTRLRVVFDASAKSQTGYSLNDVLMTGPVLQDDLFSIPLRYRMFRFVMTADIKKMFRQVRLVQHQTSPQRIFWRERPSEKVKIFELQTVTYETAPASFLAINSVRELAKEQAVNYPVGAKIALRDFYVDDLITGANTKEELFVIKGEIVSLLKKGGLELAKWASNVKELMDSLTEVAEENITFDRDNTTRTLGIIRNQDRDLLTYTVPDMKEKNRAFKRFTARRGPVKNIFSDNGTKFVGASRTLDDINWHFIPPRTPNFGGLWEAAVKSFKRHWKRVIGEVKLTYDEFNRLAIQIEAILNSRPLTPISDDINDYSFLTPSHFLNGDIRANVDDNRLTRRWQMLQQLRKHFWERWRGSIYGAARPGANGSQKGLGKGNIALHLKEQEDQSTEHLLKALNKRAKIERELTRERGDKLRTEGNASTSRTKCLLRSGTNHRTYHCRRGTPEERRTAALKAELCLKCLQRGHKSKECPGKGTCTGCKGDHHPTICGKGRRINAMSEEDEDVPIKEMELLNC</sequence>
<keyword evidence="1" id="KW-0479">Metal-binding</keyword>
<dbReference type="EMBL" id="JARGDH010000004">
    <property type="protein sequence ID" value="KAL0270043.1"/>
    <property type="molecule type" value="Genomic_DNA"/>
</dbReference>
<dbReference type="InterPro" id="IPR001878">
    <property type="entry name" value="Znf_CCHC"/>
</dbReference>
<evidence type="ECO:0000256" key="1">
    <source>
        <dbReference type="PROSITE-ProRule" id="PRU00047"/>
    </source>
</evidence>
<proteinExistence type="predicted"/>
<feature type="domain" description="CCHC-type" evidence="3">
    <location>
        <begin position="852"/>
        <end position="866"/>
    </location>
</feature>
<dbReference type="GO" id="GO:0008270">
    <property type="term" value="F:zinc ion binding"/>
    <property type="evidence" value="ECO:0007669"/>
    <property type="project" value="UniProtKB-KW"/>
</dbReference>
<dbReference type="GO" id="GO:0071897">
    <property type="term" value="P:DNA biosynthetic process"/>
    <property type="evidence" value="ECO:0007669"/>
    <property type="project" value="UniProtKB-ARBA"/>
</dbReference>